<dbReference type="InterPro" id="IPR002306">
    <property type="entry name" value="Trp-tRNA-ligase"/>
</dbReference>
<keyword evidence="8" id="KW-0067">ATP-binding</keyword>
<evidence type="ECO:0000256" key="3">
    <source>
        <dbReference type="ARBA" id="ARBA00013161"/>
    </source>
</evidence>
<dbReference type="PRINTS" id="PR01039">
    <property type="entry name" value="TRNASYNTHTRP"/>
</dbReference>
<evidence type="ECO:0000256" key="5">
    <source>
        <dbReference type="ARBA" id="ARBA00022490"/>
    </source>
</evidence>
<dbReference type="FunFam" id="1.10.240.10:FF:000007">
    <property type="entry name" value="Tryptophan--tRNA ligase"/>
    <property type="match status" value="1"/>
</dbReference>
<comment type="caution">
    <text evidence="13">The sequence shown here is derived from an EMBL/GenBank/DDBJ whole genome shotgun (WGS) entry which is preliminary data.</text>
</comment>
<dbReference type="AlphaFoldDB" id="A0AAD2CJN7"/>
<organism evidence="13 14">
    <name type="scientific">Cylindrotheca closterium</name>
    <dbReference type="NCBI Taxonomy" id="2856"/>
    <lineage>
        <taxon>Eukaryota</taxon>
        <taxon>Sar</taxon>
        <taxon>Stramenopiles</taxon>
        <taxon>Ochrophyta</taxon>
        <taxon>Bacillariophyta</taxon>
        <taxon>Bacillariophyceae</taxon>
        <taxon>Bacillariophycidae</taxon>
        <taxon>Bacillariales</taxon>
        <taxon>Bacillariaceae</taxon>
        <taxon>Cylindrotheca</taxon>
    </lineage>
</organism>
<dbReference type="PANTHER" id="PTHR10055">
    <property type="entry name" value="TRYPTOPHANYL-TRNA SYNTHETASE"/>
    <property type="match status" value="1"/>
</dbReference>
<comment type="similarity">
    <text evidence="2">Belongs to the class-I aminoacyl-tRNA synthetase family.</text>
</comment>
<dbReference type="Gene3D" id="1.10.240.10">
    <property type="entry name" value="Tyrosyl-Transfer RNA Synthetase"/>
    <property type="match status" value="1"/>
</dbReference>
<gene>
    <name evidence="13" type="ORF">CYCCA115_LOCUS4160</name>
</gene>
<evidence type="ECO:0000256" key="6">
    <source>
        <dbReference type="ARBA" id="ARBA00022598"/>
    </source>
</evidence>
<dbReference type="CDD" id="cd00806">
    <property type="entry name" value="TrpRS_core"/>
    <property type="match status" value="1"/>
</dbReference>
<dbReference type="FunFam" id="3.40.50.620:FF:000033">
    <property type="entry name" value="tryptophan--tRNA ligase, cytoplasmic"/>
    <property type="match status" value="1"/>
</dbReference>
<keyword evidence="9" id="KW-0648">Protein biosynthesis</keyword>
<evidence type="ECO:0000313" key="14">
    <source>
        <dbReference type="Proteomes" id="UP001295423"/>
    </source>
</evidence>
<keyword evidence="7" id="KW-0547">Nucleotide-binding</keyword>
<evidence type="ECO:0000256" key="7">
    <source>
        <dbReference type="ARBA" id="ARBA00022741"/>
    </source>
</evidence>
<evidence type="ECO:0000256" key="4">
    <source>
        <dbReference type="ARBA" id="ARBA00013782"/>
    </source>
</evidence>
<sequence>MSKEQKKDDSKKKKRVVVSPPCPASVSTGYVIIRGVLQGLVGASMDEAAVSLMQPTFIKEKAPTGKFSMNLGKKLGSCELDLPETSEGKNALWEALDAALVRVISENKPISCFSLPKDEALSKYGSGILNGGISKKIPDTLTLASIDGIVLCVPPSVPFATTGSIKKVSIDLKQSGITCGKKARKAEVSIKFNVDEQGDEQMVSSCTDRPVDDAAIQSLRANKIGVLEGKSLVTAAEEEKPPVNEGTRSTEQKDEEMVVNAWEVKGKIDYNKLVDQFGSTLIDKNLMTRIEAATVGKGNIDKIHRFLRRGIFFSHRDMNGILDNIEKGQPMYLYTGRGPSSSAMHLGHLVPFLFTKWLQDAFKVPLVIQMTDDEKFLFKGEFTAENGDNLDHYASLTLENARDIIACEFDYEKTFIFSDLDYVGRMYPNIVRIWKAVTTNTVNGIFGFDGSSNIGKIAFPAIQAAPSFASSFPVVLGGTRDSRDCCLIPCAIDQDPYFRMTRDVAHKMVSGDHGLGGKPSLIHSKFFPPLQGATGKMSSSDSNSAIFLTDTPEEIERKIKSFAFSGGQETKKLQEEHGANLDLDVSYQWLRFFLEDDELLEKIGKDYGSGSGEYWSTGKVKAKLIEVLKELVAAHQERRSKITDEEVKKWMTERCIAIAK</sequence>
<evidence type="ECO:0000256" key="12">
    <source>
        <dbReference type="ARBA" id="ARBA00049929"/>
    </source>
</evidence>
<dbReference type="NCBIfam" id="TIGR00233">
    <property type="entry name" value="trpS"/>
    <property type="match status" value="1"/>
</dbReference>
<comment type="subcellular location">
    <subcellularLocation>
        <location evidence="1">Cytoplasm</location>
    </subcellularLocation>
</comment>
<dbReference type="Proteomes" id="UP001295423">
    <property type="component" value="Unassembled WGS sequence"/>
</dbReference>
<evidence type="ECO:0000256" key="11">
    <source>
        <dbReference type="ARBA" id="ARBA00030268"/>
    </source>
</evidence>
<dbReference type="Pfam" id="PF00579">
    <property type="entry name" value="tRNA-synt_1b"/>
    <property type="match status" value="1"/>
</dbReference>
<name>A0AAD2CJN7_9STRA</name>
<comment type="catalytic activity">
    <reaction evidence="12">
        <text>tRNA(Trp) + L-tryptophan + ATP = L-tryptophyl-tRNA(Trp) + AMP + diphosphate + H(+)</text>
        <dbReference type="Rhea" id="RHEA:24080"/>
        <dbReference type="Rhea" id="RHEA-COMP:9671"/>
        <dbReference type="Rhea" id="RHEA-COMP:9705"/>
        <dbReference type="ChEBI" id="CHEBI:15378"/>
        <dbReference type="ChEBI" id="CHEBI:30616"/>
        <dbReference type="ChEBI" id="CHEBI:33019"/>
        <dbReference type="ChEBI" id="CHEBI:57912"/>
        <dbReference type="ChEBI" id="CHEBI:78442"/>
        <dbReference type="ChEBI" id="CHEBI:78535"/>
        <dbReference type="ChEBI" id="CHEBI:456215"/>
        <dbReference type="EC" id="6.1.1.2"/>
    </reaction>
</comment>
<reference evidence="13" key="1">
    <citation type="submission" date="2023-08" db="EMBL/GenBank/DDBJ databases">
        <authorList>
            <person name="Audoor S."/>
            <person name="Bilcke G."/>
        </authorList>
    </citation>
    <scope>NUCLEOTIDE SEQUENCE</scope>
</reference>
<protein>
    <recommendedName>
        <fullName evidence="4">Tryptophan--tRNA ligase, cytoplasmic</fullName>
        <ecNumber evidence="3">6.1.1.2</ecNumber>
    </recommendedName>
    <alternativeName>
        <fullName evidence="11">Tryptophanyl-tRNA synthetase</fullName>
    </alternativeName>
</protein>
<dbReference type="InterPro" id="IPR014729">
    <property type="entry name" value="Rossmann-like_a/b/a_fold"/>
</dbReference>
<dbReference type="EMBL" id="CAKOGP040000391">
    <property type="protein sequence ID" value="CAJ1934823.1"/>
    <property type="molecule type" value="Genomic_DNA"/>
</dbReference>
<keyword evidence="10" id="KW-0030">Aminoacyl-tRNA synthetase</keyword>
<evidence type="ECO:0000256" key="9">
    <source>
        <dbReference type="ARBA" id="ARBA00022917"/>
    </source>
</evidence>
<accession>A0AAD2CJN7</accession>
<dbReference type="GO" id="GO:0006436">
    <property type="term" value="P:tryptophanyl-tRNA aminoacylation"/>
    <property type="evidence" value="ECO:0007669"/>
    <property type="project" value="InterPro"/>
</dbReference>
<keyword evidence="6" id="KW-0436">Ligase</keyword>
<dbReference type="SUPFAM" id="SSF52374">
    <property type="entry name" value="Nucleotidylyl transferase"/>
    <property type="match status" value="1"/>
</dbReference>
<evidence type="ECO:0000256" key="1">
    <source>
        <dbReference type="ARBA" id="ARBA00004496"/>
    </source>
</evidence>
<evidence type="ECO:0000256" key="2">
    <source>
        <dbReference type="ARBA" id="ARBA00005594"/>
    </source>
</evidence>
<dbReference type="GO" id="GO:0005524">
    <property type="term" value="F:ATP binding"/>
    <property type="evidence" value="ECO:0007669"/>
    <property type="project" value="UniProtKB-KW"/>
</dbReference>
<dbReference type="Gene3D" id="3.40.50.620">
    <property type="entry name" value="HUPs"/>
    <property type="match status" value="1"/>
</dbReference>
<proteinExistence type="inferred from homology"/>
<keyword evidence="14" id="KW-1185">Reference proteome</keyword>
<dbReference type="GO" id="GO:0004830">
    <property type="term" value="F:tryptophan-tRNA ligase activity"/>
    <property type="evidence" value="ECO:0007669"/>
    <property type="project" value="UniProtKB-EC"/>
</dbReference>
<evidence type="ECO:0000313" key="13">
    <source>
        <dbReference type="EMBL" id="CAJ1934823.1"/>
    </source>
</evidence>
<evidence type="ECO:0000256" key="10">
    <source>
        <dbReference type="ARBA" id="ARBA00023146"/>
    </source>
</evidence>
<keyword evidence="5" id="KW-0963">Cytoplasm</keyword>
<dbReference type="InterPro" id="IPR002305">
    <property type="entry name" value="aa-tRNA-synth_Ic"/>
</dbReference>
<dbReference type="PANTHER" id="PTHR10055:SF1">
    <property type="entry name" value="TRYPTOPHAN--TRNA LIGASE, CYTOPLASMIC"/>
    <property type="match status" value="1"/>
</dbReference>
<dbReference type="EC" id="6.1.1.2" evidence="3"/>
<dbReference type="GO" id="GO:0005737">
    <property type="term" value="C:cytoplasm"/>
    <property type="evidence" value="ECO:0007669"/>
    <property type="project" value="UniProtKB-SubCell"/>
</dbReference>
<evidence type="ECO:0000256" key="8">
    <source>
        <dbReference type="ARBA" id="ARBA00022840"/>
    </source>
</evidence>